<evidence type="ECO:0000256" key="5">
    <source>
        <dbReference type="SAM" id="Phobius"/>
    </source>
</evidence>
<dbReference type="PANTHER" id="PTHR12358">
    <property type="entry name" value="SPHINGOSINE KINASE"/>
    <property type="match status" value="1"/>
</dbReference>
<keyword evidence="5" id="KW-0472">Membrane</keyword>
<dbReference type="InterPro" id="IPR001206">
    <property type="entry name" value="Diacylglycerol_kinase_cat_dom"/>
</dbReference>
<dbReference type="GO" id="GO:0005886">
    <property type="term" value="C:plasma membrane"/>
    <property type="evidence" value="ECO:0007669"/>
    <property type="project" value="TreeGrafter"/>
</dbReference>
<accession>A0A660SDM0</accession>
<dbReference type="Pfam" id="PF19279">
    <property type="entry name" value="YegS_C"/>
    <property type="match status" value="1"/>
</dbReference>
<reference evidence="7 8" key="1">
    <citation type="submission" date="2018-06" db="EMBL/GenBank/DDBJ databases">
        <title>Extensive metabolic versatility and redundancy in microbially diverse, dynamic hydrothermal sediments.</title>
        <authorList>
            <person name="Dombrowski N."/>
            <person name="Teske A."/>
            <person name="Baker B.J."/>
        </authorList>
    </citation>
    <scope>NUCLEOTIDE SEQUENCE [LARGE SCALE GENOMIC DNA]</scope>
    <source>
        <strain evidence="7">B10_G13</strain>
    </source>
</reference>
<evidence type="ECO:0000313" key="7">
    <source>
        <dbReference type="EMBL" id="RKX68884.1"/>
    </source>
</evidence>
<evidence type="ECO:0000256" key="4">
    <source>
        <dbReference type="ARBA" id="ARBA00022840"/>
    </source>
</evidence>
<sequence>MIGILINPVAGKGKPLKYLDKVVSYMKNKGFKSKLVYTKFRGHENEIVEKFVDEGIDKIIIMGGDGTINESLQKLLKHNVAILPLPLGTGDDYIKSVYETSDIDEILSKIGTGRIEKFPVGIVDTESDRFYFINGLGIGFDADVIHNINKIPFLKGHSLYLASIILSIFFFHAMEIRFNIDGLIKKRKKTLVTTIGLGKYLGGGMMLLPKIKSPSNHFDTSIIEEVNKFVFFKMLPLVPKGKHIQSSFVDYIKNVKSVIIESDKFIKFHLDGELMPYKYKKLDVSIVNNGVNIII</sequence>
<organism evidence="7 8">
    <name type="scientific">candidate division TA06 bacterium</name>
    <dbReference type="NCBI Taxonomy" id="2250710"/>
    <lineage>
        <taxon>Bacteria</taxon>
        <taxon>Bacteria division TA06</taxon>
    </lineage>
</organism>
<gene>
    <name evidence="7" type="ORF">DRP43_05000</name>
</gene>
<evidence type="ECO:0000256" key="1">
    <source>
        <dbReference type="ARBA" id="ARBA00022679"/>
    </source>
</evidence>
<evidence type="ECO:0000256" key="3">
    <source>
        <dbReference type="ARBA" id="ARBA00022777"/>
    </source>
</evidence>
<name>A0A660SDM0_UNCT6</name>
<dbReference type="GO" id="GO:0005524">
    <property type="term" value="F:ATP binding"/>
    <property type="evidence" value="ECO:0007669"/>
    <property type="project" value="UniProtKB-KW"/>
</dbReference>
<dbReference type="EMBL" id="QNBD01000233">
    <property type="protein sequence ID" value="RKX68884.1"/>
    <property type="molecule type" value="Genomic_DNA"/>
</dbReference>
<evidence type="ECO:0000259" key="6">
    <source>
        <dbReference type="PROSITE" id="PS50146"/>
    </source>
</evidence>
<dbReference type="Proteomes" id="UP000271125">
    <property type="component" value="Unassembled WGS sequence"/>
</dbReference>
<keyword evidence="5" id="KW-1133">Transmembrane helix</keyword>
<dbReference type="InterPro" id="IPR045540">
    <property type="entry name" value="YegS/DAGK_C"/>
</dbReference>
<dbReference type="Gene3D" id="3.40.50.10330">
    <property type="entry name" value="Probable inorganic polyphosphate/atp-NAD kinase, domain 1"/>
    <property type="match status" value="1"/>
</dbReference>
<dbReference type="Gene3D" id="2.60.200.40">
    <property type="match status" value="1"/>
</dbReference>
<proteinExistence type="predicted"/>
<dbReference type="PANTHER" id="PTHR12358:SF106">
    <property type="entry name" value="LIPID KINASE YEGS"/>
    <property type="match status" value="1"/>
</dbReference>
<evidence type="ECO:0000313" key="8">
    <source>
        <dbReference type="Proteomes" id="UP000271125"/>
    </source>
</evidence>
<dbReference type="InterPro" id="IPR016064">
    <property type="entry name" value="NAD/diacylglycerol_kinase_sf"/>
</dbReference>
<dbReference type="SUPFAM" id="SSF111331">
    <property type="entry name" value="NAD kinase/diacylglycerol kinase-like"/>
    <property type="match status" value="1"/>
</dbReference>
<dbReference type="InterPro" id="IPR050187">
    <property type="entry name" value="Lipid_Phosphate_FormReg"/>
</dbReference>
<dbReference type="PROSITE" id="PS50146">
    <property type="entry name" value="DAGK"/>
    <property type="match status" value="1"/>
</dbReference>
<keyword evidence="3" id="KW-0418">Kinase</keyword>
<feature type="transmembrane region" description="Helical" evidence="5">
    <location>
        <begin position="159"/>
        <end position="180"/>
    </location>
</feature>
<dbReference type="GO" id="GO:0016301">
    <property type="term" value="F:kinase activity"/>
    <property type="evidence" value="ECO:0007669"/>
    <property type="project" value="UniProtKB-KW"/>
</dbReference>
<keyword evidence="4" id="KW-0067">ATP-binding</keyword>
<dbReference type="AlphaFoldDB" id="A0A660SDM0"/>
<comment type="caution">
    <text evidence="7">The sequence shown here is derived from an EMBL/GenBank/DDBJ whole genome shotgun (WGS) entry which is preliminary data.</text>
</comment>
<keyword evidence="1" id="KW-0808">Transferase</keyword>
<protein>
    <recommendedName>
        <fullName evidence="6">DAGKc domain-containing protein</fullName>
    </recommendedName>
</protein>
<evidence type="ECO:0000256" key="2">
    <source>
        <dbReference type="ARBA" id="ARBA00022741"/>
    </source>
</evidence>
<keyword evidence="5" id="KW-0812">Transmembrane</keyword>
<dbReference type="Pfam" id="PF00781">
    <property type="entry name" value="DAGK_cat"/>
    <property type="match status" value="1"/>
</dbReference>
<keyword evidence="2" id="KW-0547">Nucleotide-binding</keyword>
<feature type="domain" description="DAGKc" evidence="6">
    <location>
        <begin position="1"/>
        <end position="127"/>
    </location>
</feature>
<dbReference type="InterPro" id="IPR017438">
    <property type="entry name" value="ATP-NAD_kinase_N"/>
</dbReference>